<accession>A0A4Q5KLD3</accession>
<dbReference type="Proteomes" id="UP000293465">
    <property type="component" value="Unassembled WGS sequence"/>
</dbReference>
<feature type="signal peptide" evidence="2">
    <location>
        <begin position="1"/>
        <end position="18"/>
    </location>
</feature>
<evidence type="ECO:0000313" key="5">
    <source>
        <dbReference type="Proteomes" id="UP000293465"/>
    </source>
</evidence>
<reference evidence="4 5" key="1">
    <citation type="submission" date="2019-02" db="EMBL/GenBank/DDBJ databases">
        <title>Genome sequences of Aliivibrio finisterrensis strains from farmed Atlantic salmon.</title>
        <authorList>
            <person name="Bowman J.P."/>
        </authorList>
    </citation>
    <scope>NUCLEOTIDE SEQUENCE [LARGE SCALE GENOMIC DNA]</scope>
    <source>
        <strain evidence="4 5">A32</strain>
    </source>
</reference>
<dbReference type="OrthoDB" id="7062774at2"/>
<dbReference type="GeneID" id="56275485"/>
<dbReference type="EMBL" id="SEZJ01000008">
    <property type="protein sequence ID" value="RYU46093.1"/>
    <property type="molecule type" value="Genomic_DNA"/>
</dbReference>
<protein>
    <submittedName>
        <fullName evidence="4">DUF4124 domain-containing protein</fullName>
    </submittedName>
</protein>
<feature type="domain" description="DUF4124" evidence="3">
    <location>
        <begin position="9"/>
        <end position="61"/>
    </location>
</feature>
<keyword evidence="2" id="KW-0732">Signal</keyword>
<dbReference type="RefSeq" id="WP_130087362.1">
    <property type="nucleotide sequence ID" value="NZ_SEZJ01000008.1"/>
</dbReference>
<name>A0A4Q5KLD3_9GAMM</name>
<evidence type="ECO:0000256" key="1">
    <source>
        <dbReference type="SAM" id="MobiDB-lite"/>
    </source>
</evidence>
<organism evidence="4 5">
    <name type="scientific">Aliivibrio finisterrensis</name>
    <dbReference type="NCBI Taxonomy" id="511998"/>
    <lineage>
        <taxon>Bacteria</taxon>
        <taxon>Pseudomonadati</taxon>
        <taxon>Pseudomonadota</taxon>
        <taxon>Gammaproteobacteria</taxon>
        <taxon>Vibrionales</taxon>
        <taxon>Vibrionaceae</taxon>
        <taxon>Aliivibrio</taxon>
    </lineage>
</organism>
<feature type="chain" id="PRO_5020631610" evidence="2">
    <location>
        <begin position="19"/>
        <end position="175"/>
    </location>
</feature>
<sequence length="175" mass="19361">MRYIFFILFSLLSTSVFANTVYTWEDSKGVRHFSDSAPLTKGPVTTISLSPTTSLETSPVAPVNTKKTASATKPMKKKLKPLTISVTNLQQEETIRSSRGHITVLTELTRKLSINEKLQLLLDGAPYGPPQTSTEWKLKNINRGTHLITVIALKDGKRIASSPIITVFLHRPSTN</sequence>
<evidence type="ECO:0000256" key="2">
    <source>
        <dbReference type="SAM" id="SignalP"/>
    </source>
</evidence>
<gene>
    <name evidence="4" type="ORF">ERW49_10515</name>
</gene>
<proteinExistence type="predicted"/>
<dbReference type="InterPro" id="IPR025392">
    <property type="entry name" value="DUF4124"/>
</dbReference>
<dbReference type="AlphaFoldDB" id="A0A4Q5KLD3"/>
<feature type="region of interest" description="Disordered" evidence="1">
    <location>
        <begin position="51"/>
        <end position="72"/>
    </location>
</feature>
<dbReference type="Pfam" id="PF13511">
    <property type="entry name" value="DUF4124"/>
    <property type="match status" value="1"/>
</dbReference>
<evidence type="ECO:0000259" key="3">
    <source>
        <dbReference type="Pfam" id="PF13511"/>
    </source>
</evidence>
<evidence type="ECO:0000313" key="4">
    <source>
        <dbReference type="EMBL" id="RYU46093.1"/>
    </source>
</evidence>
<comment type="caution">
    <text evidence="4">The sequence shown here is derived from an EMBL/GenBank/DDBJ whole genome shotgun (WGS) entry which is preliminary data.</text>
</comment>